<comment type="caution">
    <text evidence="1">The sequence shown here is derived from an EMBL/GenBank/DDBJ whole genome shotgun (WGS) entry which is preliminary data.</text>
</comment>
<proteinExistence type="predicted"/>
<dbReference type="EMBL" id="JARWAO010000002">
    <property type="protein sequence ID" value="MDR5895457.1"/>
    <property type="molecule type" value="Genomic_DNA"/>
</dbReference>
<dbReference type="Proteomes" id="UP001269375">
    <property type="component" value="Unassembled WGS sequence"/>
</dbReference>
<evidence type="ECO:0000313" key="1">
    <source>
        <dbReference type="EMBL" id="MDR5895457.1"/>
    </source>
</evidence>
<dbReference type="RefSeq" id="WP_251591344.1">
    <property type="nucleotide sequence ID" value="NZ_JAMLJI010000001.1"/>
</dbReference>
<sequence>MEPNPNLARYLAPLDAHGIESEVVDPHAARLISDDIEFMLVVADDEPAFFQLILPNAWQTSADDDSAILLEAANDVMNAIKAAKIVLHSEGLHLSVEQFVSGPDQGAALLPGLVELLKSATGELHERLGMGHAPRIH</sequence>
<evidence type="ECO:0000313" key="2">
    <source>
        <dbReference type="Proteomes" id="UP001269375"/>
    </source>
</evidence>
<organism evidence="1 2">
    <name type="scientific">Larsenimonas suaedae</name>
    <dbReference type="NCBI Taxonomy" id="1851019"/>
    <lineage>
        <taxon>Bacteria</taxon>
        <taxon>Pseudomonadati</taxon>
        <taxon>Pseudomonadota</taxon>
        <taxon>Gammaproteobacteria</taxon>
        <taxon>Oceanospirillales</taxon>
        <taxon>Halomonadaceae</taxon>
        <taxon>Larsenimonas</taxon>
    </lineage>
</organism>
<name>A0ABU1GV66_9GAMM</name>
<keyword evidence="2" id="KW-1185">Reference proteome</keyword>
<evidence type="ECO:0008006" key="3">
    <source>
        <dbReference type="Google" id="ProtNLM"/>
    </source>
</evidence>
<protein>
    <recommendedName>
        <fullName evidence="3">YbjN domain-containing protein</fullName>
    </recommendedName>
</protein>
<reference evidence="1 2" key="1">
    <citation type="submission" date="2023-04" db="EMBL/GenBank/DDBJ databases">
        <title>A long-awaited taxogenomic arrangement of the family Halomonadaceae.</title>
        <authorList>
            <person name="De La Haba R."/>
            <person name="Chuvochina M."/>
            <person name="Wittouck S."/>
            <person name="Arahal D.R."/>
            <person name="Sanchez-Porro C."/>
            <person name="Hugenholtz P."/>
            <person name="Ventosa A."/>
        </authorList>
    </citation>
    <scope>NUCLEOTIDE SEQUENCE [LARGE SCALE GENOMIC DNA]</scope>
    <source>
        <strain evidence="1 2">DSM 22428</strain>
    </source>
</reference>
<gene>
    <name evidence="1" type="ORF">QC825_05160</name>
</gene>
<accession>A0ABU1GV66</accession>